<dbReference type="AlphaFoldDB" id="A0A0D9WCD2"/>
<keyword evidence="1" id="KW-1133">Transmembrane helix</keyword>
<dbReference type="PANTHER" id="PTHR31170:SF25">
    <property type="entry name" value="BNAA09G04570D PROTEIN"/>
    <property type="match status" value="1"/>
</dbReference>
<dbReference type="HOGENOM" id="CLU_020188_6_0_1"/>
<dbReference type="Pfam" id="PF03140">
    <property type="entry name" value="DUF247"/>
    <property type="match status" value="1"/>
</dbReference>
<dbReference type="eggNOG" id="ENOG502R6EP">
    <property type="taxonomic scope" value="Eukaryota"/>
</dbReference>
<name>A0A0D9WCD2_9ORYZ</name>
<dbReference type="EnsemblPlants" id="LPERR05G01960.1">
    <property type="protein sequence ID" value="LPERR05G01960.1"/>
    <property type="gene ID" value="LPERR05G01960"/>
</dbReference>
<dbReference type="STRING" id="77586.A0A0D9WCD2"/>
<dbReference type="PANTHER" id="PTHR31170">
    <property type="entry name" value="BNAC04G53230D PROTEIN"/>
    <property type="match status" value="1"/>
</dbReference>
<dbReference type="Gramene" id="LPERR05G01960.1">
    <property type="protein sequence ID" value="LPERR05G01960.1"/>
    <property type="gene ID" value="LPERR05G01960"/>
</dbReference>
<accession>A0A0D9WCD2</accession>
<dbReference type="Proteomes" id="UP000032180">
    <property type="component" value="Chromosome 5"/>
</dbReference>
<keyword evidence="3" id="KW-1185">Reference proteome</keyword>
<evidence type="ECO:0000313" key="2">
    <source>
        <dbReference type="EnsemblPlants" id="LPERR05G01960.1"/>
    </source>
</evidence>
<keyword evidence="1" id="KW-0812">Transmembrane</keyword>
<proteinExistence type="predicted"/>
<reference evidence="3" key="2">
    <citation type="submission" date="2013-12" db="EMBL/GenBank/DDBJ databases">
        <authorList>
            <person name="Yu Y."/>
            <person name="Lee S."/>
            <person name="de Baynast K."/>
            <person name="Wissotski M."/>
            <person name="Liu L."/>
            <person name="Talag J."/>
            <person name="Goicoechea J."/>
            <person name="Angelova A."/>
            <person name="Jetty R."/>
            <person name="Kudrna D."/>
            <person name="Golser W."/>
            <person name="Rivera L."/>
            <person name="Zhang J."/>
            <person name="Wing R."/>
        </authorList>
    </citation>
    <scope>NUCLEOTIDE SEQUENCE</scope>
</reference>
<sequence length="561" mass="64609">MDQEAAQQQQLLHEEVEEEEEMIMSSSSSQPEVRVSMYRLNSSGRGKSLSFLAGGDGQQEYQLWRIPEQVRAINRDAYEPKFVCIGPYHRRRPDGAANILPGEKLKKYYLDKLLEAVVEPGDQKERNKKILLQSCRRGLESILDRVRRFYGEGDVKDMKTSELVTMLLEDGCFIINHLYNYANNYNEEYLYNTRWAPMQLRIDLGLLENQIPFFVLMELFKILAPRDVLPASAVDDVKKRTLQDMVLWYMLKGWYPLPSHQNPTEHMAIPKEAEIHHMMHLVHLAHRVKLDAAVKNRKSAIDQKIVCWVSLRQLFACVTSLPLQLMRALFCCQWRHIISGDSDGSQENIASAKLLKDLGVEVKPWLPIKHRQGGKKKKGAMLEEEGSDVVNQNYGGVLDVWLLSDKITLQMPPLSLEQATAPLLQNLVAYEQQAGASNETSKEDYFTTYAFLLYNLVSTTEDVELLQERGILRNNYGSHDTIIEYFKNLCRWNQRSNSEDTPIGKVLADLRICTQDRAYRDLAELKQYVNTPVKLFLVIISAMITISTIWQTIYSLIYPKN</sequence>
<dbReference type="InterPro" id="IPR004158">
    <property type="entry name" value="DUF247_pln"/>
</dbReference>
<reference evidence="2 3" key="1">
    <citation type="submission" date="2012-08" db="EMBL/GenBank/DDBJ databases">
        <title>Oryza genome evolution.</title>
        <authorList>
            <person name="Wing R.A."/>
        </authorList>
    </citation>
    <scope>NUCLEOTIDE SEQUENCE</scope>
</reference>
<evidence type="ECO:0000256" key="1">
    <source>
        <dbReference type="SAM" id="Phobius"/>
    </source>
</evidence>
<protein>
    <submittedName>
        <fullName evidence="2">Uncharacterized protein</fullName>
    </submittedName>
</protein>
<organism evidence="2 3">
    <name type="scientific">Leersia perrieri</name>
    <dbReference type="NCBI Taxonomy" id="77586"/>
    <lineage>
        <taxon>Eukaryota</taxon>
        <taxon>Viridiplantae</taxon>
        <taxon>Streptophyta</taxon>
        <taxon>Embryophyta</taxon>
        <taxon>Tracheophyta</taxon>
        <taxon>Spermatophyta</taxon>
        <taxon>Magnoliopsida</taxon>
        <taxon>Liliopsida</taxon>
        <taxon>Poales</taxon>
        <taxon>Poaceae</taxon>
        <taxon>BOP clade</taxon>
        <taxon>Oryzoideae</taxon>
        <taxon>Oryzeae</taxon>
        <taxon>Oryzinae</taxon>
        <taxon>Leersia</taxon>
    </lineage>
</organism>
<feature type="transmembrane region" description="Helical" evidence="1">
    <location>
        <begin position="535"/>
        <end position="557"/>
    </location>
</feature>
<evidence type="ECO:0000313" key="3">
    <source>
        <dbReference type="Proteomes" id="UP000032180"/>
    </source>
</evidence>
<keyword evidence="1" id="KW-0472">Membrane</keyword>
<reference evidence="2" key="3">
    <citation type="submission" date="2015-04" db="UniProtKB">
        <authorList>
            <consortium name="EnsemblPlants"/>
        </authorList>
    </citation>
    <scope>IDENTIFICATION</scope>
</reference>